<accession>T0JSC9</accession>
<feature type="region of interest" description="Disordered" evidence="1">
    <location>
        <begin position="1"/>
        <end position="37"/>
    </location>
</feature>
<feature type="compositionally biased region" description="Polar residues" evidence="1">
    <location>
        <begin position="485"/>
        <end position="497"/>
    </location>
</feature>
<dbReference type="EMBL" id="AMYD01003570">
    <property type="protein sequence ID" value="EQB46002.1"/>
    <property type="molecule type" value="Genomic_DNA"/>
</dbReference>
<feature type="region of interest" description="Disordered" evidence="1">
    <location>
        <begin position="233"/>
        <end position="320"/>
    </location>
</feature>
<feature type="compositionally biased region" description="Basic and acidic residues" evidence="1">
    <location>
        <begin position="451"/>
        <end position="466"/>
    </location>
</feature>
<evidence type="ECO:0000313" key="2">
    <source>
        <dbReference type="EMBL" id="EQB46002.1"/>
    </source>
</evidence>
<dbReference type="OrthoDB" id="4842907at2759"/>
<evidence type="ECO:0000256" key="1">
    <source>
        <dbReference type="SAM" id="MobiDB-lite"/>
    </source>
</evidence>
<feature type="compositionally biased region" description="Polar residues" evidence="1">
    <location>
        <begin position="233"/>
        <end position="244"/>
    </location>
</feature>
<name>T0JSC9_COLGC</name>
<dbReference type="Proteomes" id="UP000015530">
    <property type="component" value="Unassembled WGS sequence"/>
</dbReference>
<gene>
    <name evidence="2" type="ORF">CGLO_15034</name>
</gene>
<protein>
    <submittedName>
        <fullName evidence="2">Uncharacterized protein</fullName>
    </submittedName>
</protein>
<dbReference type="AlphaFoldDB" id="T0JSC9"/>
<proteinExistence type="predicted"/>
<feature type="region of interest" description="Disordered" evidence="1">
    <location>
        <begin position="451"/>
        <end position="529"/>
    </location>
</feature>
<comment type="caution">
    <text evidence="2">The sequence shown here is derived from an EMBL/GenBank/DDBJ whole genome shotgun (WGS) entry which is preliminary data.</text>
</comment>
<evidence type="ECO:0000313" key="3">
    <source>
        <dbReference type="Proteomes" id="UP000015530"/>
    </source>
</evidence>
<reference evidence="3" key="1">
    <citation type="journal article" date="2013" name="Mol. Plant Microbe Interact.">
        <title>Global aspects of pacC regulation of pathogenicity genes in Colletotrichum gloeosporioides as revealed by transcriptome analysis.</title>
        <authorList>
            <person name="Alkan N."/>
            <person name="Meng X."/>
            <person name="Friedlander G."/>
            <person name="Reuveni E."/>
            <person name="Sukno S."/>
            <person name="Sherman A."/>
            <person name="Thon M."/>
            <person name="Fluhr R."/>
            <person name="Prusky D."/>
        </authorList>
    </citation>
    <scope>NUCLEOTIDE SEQUENCE [LARGE SCALE GENOMIC DNA]</scope>
    <source>
        <strain evidence="3">Cg-14</strain>
    </source>
</reference>
<sequence length="612" mass="68844">MDTGVPYRRERGFSAPPPTSSAAAENDHQPDEMAPRLRPLRELFRDIYDGKKTPVAEVADMGLLGTAGREQRQFSPYRMNGSTLGAAATETPFNSRSNAVGHVHHGPPAPVYPEHEREPRTFYDECQMSRFPFDKPTNTFGDCGTSHVRGKDVKSYPSQDIRSYFSPRSKQDYVPLPYSQSYRDLHDNHSYYPHEQQHGYDHGYMQGTYPAQYDNGNSQDYSPIHDHYDCDQHQSSVSRNNTHGWTPINARDSRPVLTPDRTPFADRYHQESPTPAARGRKVTNDKRTVQGNTGIRYNQPAPKLKLKGSRGKTSTPHGTTKYREIQAKLDFEPKATASHKSQTPRLDALAKCGAAPDKPAGKPSAPLASLSVHKAWTPAPTNTTKCDICNSRAIGSMVHQRCTKCPYVICRNCVYDGKMTKLRNHEPMHVDEFNWGKMRPIQRMDKVRDAQAARDIREREEADAADRSVGSMKQSIESAAPFTPSKKTSQTCVTISSDEYDDNDLNGPEDDYKPPTSSERKSKKAAKATDRGFSALDQYAGHVGLANSRPVRTSSINTYERMRHQAAPRQYVAQPDFATHARKHRHEDSGDEDVESGPDDEVYNPRGKRRFM</sequence>
<feature type="region of interest" description="Disordered" evidence="1">
    <location>
        <begin position="562"/>
        <end position="612"/>
    </location>
</feature>
<dbReference type="HOGENOM" id="CLU_429601_0_0_1"/>
<feature type="compositionally biased region" description="Basic and acidic residues" evidence="1">
    <location>
        <begin position="25"/>
        <end position="37"/>
    </location>
</feature>
<feature type="compositionally biased region" description="Acidic residues" evidence="1">
    <location>
        <begin position="589"/>
        <end position="602"/>
    </location>
</feature>
<feature type="compositionally biased region" description="Acidic residues" evidence="1">
    <location>
        <begin position="498"/>
        <end position="509"/>
    </location>
</feature>
<organism evidence="2 3">
    <name type="scientific">Colletotrichum gloeosporioides (strain Cg-14)</name>
    <name type="common">Anthracnose fungus</name>
    <name type="synonym">Glomerella cingulata</name>
    <dbReference type="NCBI Taxonomy" id="1237896"/>
    <lineage>
        <taxon>Eukaryota</taxon>
        <taxon>Fungi</taxon>
        <taxon>Dikarya</taxon>
        <taxon>Ascomycota</taxon>
        <taxon>Pezizomycotina</taxon>
        <taxon>Sordariomycetes</taxon>
        <taxon>Hypocreomycetidae</taxon>
        <taxon>Glomerellales</taxon>
        <taxon>Glomerellaceae</taxon>
        <taxon>Colletotrichum</taxon>
        <taxon>Colletotrichum gloeosporioides species complex</taxon>
    </lineage>
</organism>